<feature type="transmembrane region" description="Helical" evidence="6">
    <location>
        <begin position="394"/>
        <end position="414"/>
    </location>
</feature>
<dbReference type="GO" id="GO:0022857">
    <property type="term" value="F:transmembrane transporter activity"/>
    <property type="evidence" value="ECO:0007669"/>
    <property type="project" value="InterPro"/>
</dbReference>
<dbReference type="OrthoDB" id="3257095at2759"/>
<keyword evidence="2" id="KW-0813">Transport</keyword>
<keyword evidence="8" id="KW-1185">Reference proteome</keyword>
<dbReference type="Gene3D" id="1.20.1740.10">
    <property type="entry name" value="Amino acid/polyamine transporter I"/>
    <property type="match status" value="1"/>
</dbReference>
<evidence type="ECO:0000256" key="2">
    <source>
        <dbReference type="ARBA" id="ARBA00022448"/>
    </source>
</evidence>
<dbReference type="Proteomes" id="UP000799302">
    <property type="component" value="Unassembled WGS sequence"/>
</dbReference>
<keyword evidence="4 6" id="KW-1133">Transmembrane helix</keyword>
<evidence type="ECO:0000256" key="6">
    <source>
        <dbReference type="SAM" id="Phobius"/>
    </source>
</evidence>
<feature type="transmembrane region" description="Helical" evidence="6">
    <location>
        <begin position="87"/>
        <end position="105"/>
    </location>
</feature>
<evidence type="ECO:0000256" key="1">
    <source>
        <dbReference type="ARBA" id="ARBA00004141"/>
    </source>
</evidence>
<feature type="transmembrane region" description="Helical" evidence="6">
    <location>
        <begin position="464"/>
        <end position="485"/>
    </location>
</feature>
<dbReference type="InterPro" id="IPR002293">
    <property type="entry name" value="AA/rel_permease1"/>
</dbReference>
<feature type="transmembrane region" description="Helical" evidence="6">
    <location>
        <begin position="289"/>
        <end position="310"/>
    </location>
</feature>
<evidence type="ECO:0000256" key="5">
    <source>
        <dbReference type="ARBA" id="ARBA00023136"/>
    </source>
</evidence>
<feature type="transmembrane region" description="Helical" evidence="6">
    <location>
        <begin position="344"/>
        <end position="365"/>
    </location>
</feature>
<comment type="subcellular location">
    <subcellularLocation>
        <location evidence="1">Membrane</location>
        <topology evidence="1">Multi-pass membrane protein</topology>
    </subcellularLocation>
</comment>
<keyword evidence="5 6" id="KW-0472">Membrane</keyword>
<protein>
    <submittedName>
        <fullName evidence="7">Amino acid transporter</fullName>
    </submittedName>
</protein>
<dbReference type="Pfam" id="PF13520">
    <property type="entry name" value="AA_permease_2"/>
    <property type="match status" value="1"/>
</dbReference>
<reference evidence="7" key="1">
    <citation type="journal article" date="2020" name="Stud. Mycol.">
        <title>101 Dothideomycetes genomes: a test case for predicting lifestyles and emergence of pathogens.</title>
        <authorList>
            <person name="Haridas S."/>
            <person name="Albert R."/>
            <person name="Binder M."/>
            <person name="Bloem J."/>
            <person name="Labutti K."/>
            <person name="Salamov A."/>
            <person name="Andreopoulos B."/>
            <person name="Baker S."/>
            <person name="Barry K."/>
            <person name="Bills G."/>
            <person name="Bluhm B."/>
            <person name="Cannon C."/>
            <person name="Castanera R."/>
            <person name="Culley D."/>
            <person name="Daum C."/>
            <person name="Ezra D."/>
            <person name="Gonzalez J."/>
            <person name="Henrissat B."/>
            <person name="Kuo A."/>
            <person name="Liang C."/>
            <person name="Lipzen A."/>
            <person name="Lutzoni F."/>
            <person name="Magnuson J."/>
            <person name="Mondo S."/>
            <person name="Nolan M."/>
            <person name="Ohm R."/>
            <person name="Pangilinan J."/>
            <person name="Park H.-J."/>
            <person name="Ramirez L."/>
            <person name="Alfaro M."/>
            <person name="Sun H."/>
            <person name="Tritt A."/>
            <person name="Yoshinaga Y."/>
            <person name="Zwiers L.-H."/>
            <person name="Turgeon B."/>
            <person name="Goodwin S."/>
            <person name="Spatafora J."/>
            <person name="Crous P."/>
            <person name="Grigoriev I."/>
        </authorList>
    </citation>
    <scope>NUCLEOTIDE SEQUENCE</scope>
    <source>
        <strain evidence="7">CBS 115976</strain>
    </source>
</reference>
<dbReference type="PIRSF" id="PIRSF006060">
    <property type="entry name" value="AA_transporter"/>
    <property type="match status" value="1"/>
</dbReference>
<dbReference type="GO" id="GO:0016020">
    <property type="term" value="C:membrane"/>
    <property type="evidence" value="ECO:0007669"/>
    <property type="project" value="UniProtKB-SubCell"/>
</dbReference>
<evidence type="ECO:0000256" key="4">
    <source>
        <dbReference type="ARBA" id="ARBA00022989"/>
    </source>
</evidence>
<gene>
    <name evidence="7" type="ORF">BT63DRAFT_414455</name>
</gene>
<proteinExistence type="predicted"/>
<feature type="transmembrane region" description="Helical" evidence="6">
    <location>
        <begin position="426"/>
        <end position="444"/>
    </location>
</feature>
<feature type="transmembrane region" description="Helical" evidence="6">
    <location>
        <begin position="50"/>
        <end position="67"/>
    </location>
</feature>
<dbReference type="EMBL" id="MU004236">
    <property type="protein sequence ID" value="KAF2668448.1"/>
    <property type="molecule type" value="Genomic_DNA"/>
</dbReference>
<feature type="transmembrane region" description="Helical" evidence="6">
    <location>
        <begin position="251"/>
        <end position="268"/>
    </location>
</feature>
<feature type="transmembrane region" description="Helical" evidence="6">
    <location>
        <begin position="213"/>
        <end position="231"/>
    </location>
</feature>
<evidence type="ECO:0000313" key="7">
    <source>
        <dbReference type="EMBL" id="KAF2668448.1"/>
    </source>
</evidence>
<evidence type="ECO:0000313" key="8">
    <source>
        <dbReference type="Proteomes" id="UP000799302"/>
    </source>
</evidence>
<sequence length="531" mass="58074">MKMGEIKKSSGSDDFIEVSQSSRAISEKYGSSQDQADMHRMGKEQQLRRNFGFFSIFGFSMILLSTWEAQLGSSIFGLQNGGSAGMIYGYLVCAIGFGFVVASLAEMGSIQPLRAPTAGGQYHWVSEFAPKAYQRFLSYIVGWLCVLAWQTGAAASAFVAGQELQALIVLNHEGYDATKTWRLTLIVIAITALCGIFNTFLARRLPLVEGSVLILHILGFFAIIIPMWILAPRTPAKQVFTEFRNNGWSSQGLSVMVGIITPTVSLIGSDAATHMSEELQDASYTLPRAMIWTAAANGTMGFVMLLTLLFCLGDLDSVLESPVAQVGQPFVAVFEHGVQSKAGATVMTSILVIMASFCGISNIAASSRQLFAFSRDRGVPFASFFSYVPKGIDIPLNAVVLTLVVSALLALINIGSSTAYNNITSLGLGALLSSYLISIGCVTLKRWRNEKLLPRRFDLGRWGFTINIMSLLFLLFVFIMCFFPATPLPAPASMNWAILIYGVVMLFSLGFFWLKGRHVYHGPVEYLRRID</sequence>
<keyword evidence="3 6" id="KW-0812">Transmembrane</keyword>
<dbReference type="AlphaFoldDB" id="A0A6A6UBG5"/>
<accession>A0A6A6UBG5</accession>
<evidence type="ECO:0000256" key="3">
    <source>
        <dbReference type="ARBA" id="ARBA00022692"/>
    </source>
</evidence>
<dbReference type="PANTHER" id="PTHR45649:SF2">
    <property type="entry name" value="ACID PERMEASE, PUTATIVE-RELATED"/>
    <property type="match status" value="1"/>
</dbReference>
<name>A0A6A6UBG5_9PEZI</name>
<feature type="transmembrane region" description="Helical" evidence="6">
    <location>
        <begin position="497"/>
        <end position="514"/>
    </location>
</feature>
<feature type="transmembrane region" description="Helical" evidence="6">
    <location>
        <begin position="136"/>
        <end position="160"/>
    </location>
</feature>
<dbReference type="PANTHER" id="PTHR45649">
    <property type="entry name" value="AMINO-ACID PERMEASE BAT1"/>
    <property type="match status" value="1"/>
</dbReference>
<feature type="transmembrane region" description="Helical" evidence="6">
    <location>
        <begin position="180"/>
        <end position="201"/>
    </location>
</feature>
<organism evidence="7 8">
    <name type="scientific">Microthyrium microscopicum</name>
    <dbReference type="NCBI Taxonomy" id="703497"/>
    <lineage>
        <taxon>Eukaryota</taxon>
        <taxon>Fungi</taxon>
        <taxon>Dikarya</taxon>
        <taxon>Ascomycota</taxon>
        <taxon>Pezizomycotina</taxon>
        <taxon>Dothideomycetes</taxon>
        <taxon>Dothideomycetes incertae sedis</taxon>
        <taxon>Microthyriales</taxon>
        <taxon>Microthyriaceae</taxon>
        <taxon>Microthyrium</taxon>
    </lineage>
</organism>